<keyword evidence="1" id="KW-0472">Membrane</keyword>
<feature type="transmembrane region" description="Helical" evidence="1">
    <location>
        <begin position="112"/>
        <end position="134"/>
    </location>
</feature>
<keyword evidence="3" id="KW-1185">Reference proteome</keyword>
<name>A0A2P5FXZ5_TREOI</name>
<dbReference type="AlphaFoldDB" id="A0A2P5FXZ5"/>
<comment type="caution">
    <text evidence="2">The sequence shown here is derived from an EMBL/GenBank/DDBJ whole genome shotgun (WGS) entry which is preliminary data.</text>
</comment>
<proteinExistence type="predicted"/>
<protein>
    <submittedName>
        <fullName evidence="2">Uncharacterized protein</fullName>
    </submittedName>
</protein>
<keyword evidence="1" id="KW-0812">Transmembrane</keyword>
<organism evidence="2 3">
    <name type="scientific">Trema orientale</name>
    <name type="common">Charcoal tree</name>
    <name type="synonym">Celtis orientalis</name>
    <dbReference type="NCBI Taxonomy" id="63057"/>
    <lineage>
        <taxon>Eukaryota</taxon>
        <taxon>Viridiplantae</taxon>
        <taxon>Streptophyta</taxon>
        <taxon>Embryophyta</taxon>
        <taxon>Tracheophyta</taxon>
        <taxon>Spermatophyta</taxon>
        <taxon>Magnoliopsida</taxon>
        <taxon>eudicotyledons</taxon>
        <taxon>Gunneridae</taxon>
        <taxon>Pentapetalae</taxon>
        <taxon>rosids</taxon>
        <taxon>fabids</taxon>
        <taxon>Rosales</taxon>
        <taxon>Cannabaceae</taxon>
        <taxon>Trema</taxon>
    </lineage>
</organism>
<dbReference type="InParanoid" id="A0A2P5FXZ5"/>
<dbReference type="Proteomes" id="UP000237000">
    <property type="component" value="Unassembled WGS sequence"/>
</dbReference>
<gene>
    <name evidence="2" type="ORF">TorRG33x02_016570</name>
</gene>
<evidence type="ECO:0000256" key="1">
    <source>
        <dbReference type="SAM" id="Phobius"/>
    </source>
</evidence>
<accession>A0A2P5FXZ5</accession>
<sequence>MLMFRYEGNSEFHAVIFDASTIEIDYPSIPVHSDKSDVDLELRAPKDVVVEDDVEIVDDLSPFPKVRDSPKVRDRSPLQCSQAYKSLRTTHGKTICNSAGPNECVLEIRISLFPLMTSCFSHLFLIHYCILFVVSS</sequence>
<dbReference type="EMBL" id="JXTC01000004">
    <property type="protein sequence ID" value="POO02671.1"/>
    <property type="molecule type" value="Genomic_DNA"/>
</dbReference>
<evidence type="ECO:0000313" key="2">
    <source>
        <dbReference type="EMBL" id="POO02671.1"/>
    </source>
</evidence>
<reference evidence="3" key="1">
    <citation type="submission" date="2016-06" db="EMBL/GenBank/DDBJ databases">
        <title>Parallel loss of symbiosis genes in relatives of nitrogen-fixing non-legume Parasponia.</title>
        <authorList>
            <person name="Van Velzen R."/>
            <person name="Holmer R."/>
            <person name="Bu F."/>
            <person name="Rutten L."/>
            <person name="Van Zeijl A."/>
            <person name="Liu W."/>
            <person name="Santuari L."/>
            <person name="Cao Q."/>
            <person name="Sharma T."/>
            <person name="Shen D."/>
            <person name="Roswanjaya Y."/>
            <person name="Wardhani T."/>
            <person name="Kalhor M.S."/>
            <person name="Jansen J."/>
            <person name="Van den Hoogen J."/>
            <person name="Gungor B."/>
            <person name="Hartog M."/>
            <person name="Hontelez J."/>
            <person name="Verver J."/>
            <person name="Yang W.-C."/>
            <person name="Schijlen E."/>
            <person name="Repin R."/>
            <person name="Schilthuizen M."/>
            <person name="Schranz E."/>
            <person name="Heidstra R."/>
            <person name="Miyata K."/>
            <person name="Fedorova E."/>
            <person name="Kohlen W."/>
            <person name="Bisseling T."/>
            <person name="Smit S."/>
            <person name="Geurts R."/>
        </authorList>
    </citation>
    <scope>NUCLEOTIDE SEQUENCE [LARGE SCALE GENOMIC DNA]</scope>
    <source>
        <strain evidence="3">cv. RG33-2</strain>
    </source>
</reference>
<keyword evidence="1" id="KW-1133">Transmembrane helix</keyword>
<dbReference type="OrthoDB" id="10309560at2759"/>
<evidence type="ECO:0000313" key="3">
    <source>
        <dbReference type="Proteomes" id="UP000237000"/>
    </source>
</evidence>